<dbReference type="InterPro" id="IPR036526">
    <property type="entry name" value="C-N_Hydrolase_sf"/>
</dbReference>
<evidence type="ECO:0000259" key="2">
    <source>
        <dbReference type="PROSITE" id="PS50263"/>
    </source>
</evidence>
<evidence type="ECO:0000313" key="4">
    <source>
        <dbReference type="Proteomes" id="UP001596047"/>
    </source>
</evidence>
<feature type="domain" description="CN hydrolase" evidence="2">
    <location>
        <begin position="13"/>
        <end position="235"/>
    </location>
</feature>
<dbReference type="GO" id="GO:0016787">
    <property type="term" value="F:hydrolase activity"/>
    <property type="evidence" value="ECO:0007669"/>
    <property type="project" value="UniProtKB-KW"/>
</dbReference>
<evidence type="ECO:0000256" key="1">
    <source>
        <dbReference type="ARBA" id="ARBA00010613"/>
    </source>
</evidence>
<gene>
    <name evidence="3" type="ORF">ACFPYJ_00395</name>
</gene>
<keyword evidence="3" id="KW-0378">Hydrolase</keyword>
<keyword evidence="4" id="KW-1185">Reference proteome</keyword>
<dbReference type="Gene3D" id="3.60.110.10">
    <property type="entry name" value="Carbon-nitrogen hydrolase"/>
    <property type="match status" value="1"/>
</dbReference>
<evidence type="ECO:0000313" key="3">
    <source>
        <dbReference type="EMBL" id="MFC5647608.1"/>
    </source>
</evidence>
<dbReference type="PROSITE" id="PS50263">
    <property type="entry name" value="CN_HYDROLASE"/>
    <property type="match status" value="1"/>
</dbReference>
<comment type="caution">
    <text evidence="3">The sequence shown here is derived from an EMBL/GenBank/DDBJ whole genome shotgun (WGS) entry which is preliminary data.</text>
</comment>
<comment type="similarity">
    <text evidence="1">Belongs to the carbon-nitrogen hydrolase superfamily. NIT1/NIT2 family.</text>
</comment>
<organism evidence="3 4">
    <name type="scientific">Paenibacillus solisilvae</name>
    <dbReference type="NCBI Taxonomy" id="2486751"/>
    <lineage>
        <taxon>Bacteria</taxon>
        <taxon>Bacillati</taxon>
        <taxon>Bacillota</taxon>
        <taxon>Bacilli</taxon>
        <taxon>Bacillales</taxon>
        <taxon>Paenibacillaceae</taxon>
        <taxon>Paenibacillus</taxon>
    </lineage>
</organism>
<dbReference type="Pfam" id="PF00795">
    <property type="entry name" value="CN_hydrolase"/>
    <property type="match status" value="1"/>
</dbReference>
<dbReference type="InterPro" id="IPR003010">
    <property type="entry name" value="C-N_Hydrolase"/>
</dbReference>
<dbReference type="RefSeq" id="WP_379186056.1">
    <property type="nucleotide sequence ID" value="NZ_JBHSOW010000004.1"/>
</dbReference>
<dbReference type="SUPFAM" id="SSF56317">
    <property type="entry name" value="Carbon-nitrogen hydrolase"/>
    <property type="match status" value="1"/>
</dbReference>
<proteinExistence type="inferred from homology"/>
<sequence>MARKVNISTIGARYHSLDPSLTLPQAVDEMISHLKGKVNQVLPDQPDLIVLPEYSDMPANFSTEKRFAFYKERGDRILDCFSELASENHCYIIYPSVQELEDGTWRNSIRLIGRDGQIAATYYKNHPTIGELEEGILSGEDAVVVNCDFGRVGFAICFDLNFDSLREKYVKAKPDLIVFSSMFHGGLMQSNWAYSCRSYFVGAIGGLTSSIISPVGEIIRSTTNYYDYITETVNLDYAVVHLDNHWKLLRAMSEKYGPLVKMVDPGLVGAVLITSESNSVTMQDIVNEFGFELLDDYFSRALARREADLQARSESIEAF</sequence>
<dbReference type="PANTHER" id="PTHR23088:SF27">
    <property type="entry name" value="DEAMINATED GLUTATHIONE AMIDASE"/>
    <property type="match status" value="1"/>
</dbReference>
<reference evidence="4" key="1">
    <citation type="journal article" date="2019" name="Int. J. Syst. Evol. Microbiol.">
        <title>The Global Catalogue of Microorganisms (GCM) 10K type strain sequencing project: providing services to taxonomists for standard genome sequencing and annotation.</title>
        <authorList>
            <consortium name="The Broad Institute Genomics Platform"/>
            <consortium name="The Broad Institute Genome Sequencing Center for Infectious Disease"/>
            <person name="Wu L."/>
            <person name="Ma J."/>
        </authorList>
    </citation>
    <scope>NUCLEOTIDE SEQUENCE [LARGE SCALE GENOMIC DNA]</scope>
    <source>
        <strain evidence="4">CGMCC 1.3240</strain>
    </source>
</reference>
<protein>
    <submittedName>
        <fullName evidence="3">Carbon-nitrogen hydrolase family protein</fullName>
    </submittedName>
</protein>
<accession>A0ABW0VNZ0</accession>
<dbReference type="Proteomes" id="UP001596047">
    <property type="component" value="Unassembled WGS sequence"/>
</dbReference>
<name>A0ABW0VNZ0_9BACL</name>
<dbReference type="CDD" id="cd07197">
    <property type="entry name" value="nitrilase"/>
    <property type="match status" value="1"/>
</dbReference>
<dbReference type="PANTHER" id="PTHR23088">
    <property type="entry name" value="NITRILASE-RELATED"/>
    <property type="match status" value="1"/>
</dbReference>
<dbReference type="EMBL" id="JBHSOW010000004">
    <property type="protein sequence ID" value="MFC5647608.1"/>
    <property type="molecule type" value="Genomic_DNA"/>
</dbReference>